<evidence type="ECO:0000256" key="8">
    <source>
        <dbReference type="ARBA" id="ARBA00022917"/>
    </source>
</evidence>
<dbReference type="Pfam" id="PF19269">
    <property type="entry name" value="Anticodon_2"/>
    <property type="match status" value="1"/>
</dbReference>
<keyword evidence="4 11" id="KW-0963">Cytoplasm</keyword>
<dbReference type="Gene3D" id="3.40.50.620">
    <property type="entry name" value="HUPs"/>
    <property type="match status" value="1"/>
</dbReference>
<dbReference type="InterPro" id="IPR004527">
    <property type="entry name" value="Glu-tRNA-ligase_bac/mito"/>
</dbReference>
<dbReference type="STRING" id="1218492.JG30_03560"/>
<evidence type="ECO:0000256" key="3">
    <source>
        <dbReference type="ARBA" id="ARBA00011245"/>
    </source>
</evidence>
<accession>A0A0F4LUY1</accession>
<organism evidence="14 15">
    <name type="scientific">Bombilactobacillus mellifer</name>
    <dbReference type="NCBI Taxonomy" id="1218492"/>
    <lineage>
        <taxon>Bacteria</taxon>
        <taxon>Bacillati</taxon>
        <taxon>Bacillota</taxon>
        <taxon>Bacilli</taxon>
        <taxon>Lactobacillales</taxon>
        <taxon>Lactobacillaceae</taxon>
        <taxon>Bombilactobacillus</taxon>
    </lineage>
</organism>
<comment type="caution">
    <text evidence="11">Lacks conserved residue(s) required for the propagation of feature annotation.</text>
</comment>
<gene>
    <name evidence="11 14" type="primary">gltX</name>
    <name evidence="14" type="ORF">JG30_03560</name>
</gene>
<dbReference type="FunFam" id="3.40.50.620:FF:000007">
    <property type="entry name" value="Glutamate--tRNA ligase"/>
    <property type="match status" value="1"/>
</dbReference>
<comment type="subunit">
    <text evidence="3 11">Monomer.</text>
</comment>
<dbReference type="NCBIfam" id="TIGR00464">
    <property type="entry name" value="gltX_bact"/>
    <property type="match status" value="1"/>
</dbReference>
<dbReference type="InterPro" id="IPR020751">
    <property type="entry name" value="aa-tRNA-synth_I_codon-bd_sub2"/>
</dbReference>
<dbReference type="EMBL" id="JXJQ01000005">
    <property type="protein sequence ID" value="KJY62567.1"/>
    <property type="molecule type" value="Genomic_DNA"/>
</dbReference>
<feature type="short sequence motif" description="'KMSKS' region" evidence="11">
    <location>
        <begin position="259"/>
        <end position="263"/>
    </location>
</feature>
<dbReference type="HOGENOM" id="CLU_015768_6_1_9"/>
<evidence type="ECO:0000256" key="10">
    <source>
        <dbReference type="ARBA" id="ARBA00048351"/>
    </source>
</evidence>
<dbReference type="InterPro" id="IPR020058">
    <property type="entry name" value="Glu/Gln-tRNA-synth_Ib_cat-dom"/>
</dbReference>
<keyword evidence="5 11" id="KW-0436">Ligase</keyword>
<sequence length="496" mass="56808">MTEQKIRVRYAPSPTGHLHIGNARTALFNYLFARHNKGTFVIRIEDTDQKRNVAGGEQSQLENLKWLGIDWDEGPDIGGNYGPYRQSERGEIYQKYIQQLLDQGAAYYSYETSEELEAQREAQKARGEMPHYEYEFAGLSEEEKQAKIAAAKAKGLKPVVRIKVPKDKIYQWDDLVKGPVQFDSDTIGGDWIIQKRDGMPTYNFAVVIDDHLMEISHVLRGDDHVANTPKQLMIYEYLGWQAPEFGHMSLIINSETGKKLSKRDESVLQFIEQYRQRGYLPEAMFNFITLLGWSPVGESEIFTRKQFIKQFDPRRLSKSPAAFDQKKLEWVNNQYVKAADLSRVADLALANLIDAGLIEPQPSLSTIEWARALVSLFKDQMSYTNQIVELSQIFFNDPKQLDATEMAELQKDEALPTLLAFEKHLRQLQRFTATQIMQAIQMTRQETGVKGRKLYMPIRIAITRSMHGPGIGEAIELLGATKAQQHLTETLQQLQQ</sequence>
<dbReference type="GO" id="GO:0005829">
    <property type="term" value="C:cytosol"/>
    <property type="evidence" value="ECO:0007669"/>
    <property type="project" value="TreeGrafter"/>
</dbReference>
<dbReference type="AlphaFoldDB" id="A0A0F4LUY1"/>
<feature type="domain" description="Aminoacyl-tRNA synthetase class I anticodon-binding" evidence="13">
    <location>
        <begin position="363"/>
        <end position="486"/>
    </location>
</feature>
<comment type="catalytic activity">
    <reaction evidence="10 11">
        <text>tRNA(Glu) + L-glutamate + ATP = L-glutamyl-tRNA(Glu) + AMP + diphosphate</text>
        <dbReference type="Rhea" id="RHEA:23540"/>
        <dbReference type="Rhea" id="RHEA-COMP:9663"/>
        <dbReference type="Rhea" id="RHEA-COMP:9680"/>
        <dbReference type="ChEBI" id="CHEBI:29985"/>
        <dbReference type="ChEBI" id="CHEBI:30616"/>
        <dbReference type="ChEBI" id="CHEBI:33019"/>
        <dbReference type="ChEBI" id="CHEBI:78442"/>
        <dbReference type="ChEBI" id="CHEBI:78520"/>
        <dbReference type="ChEBI" id="CHEBI:456215"/>
        <dbReference type="EC" id="6.1.1.17"/>
    </reaction>
</comment>
<keyword evidence="6 11" id="KW-0547">Nucleotide-binding</keyword>
<dbReference type="SUPFAM" id="SSF48163">
    <property type="entry name" value="An anticodon-binding domain of class I aminoacyl-tRNA synthetases"/>
    <property type="match status" value="1"/>
</dbReference>
<comment type="function">
    <text evidence="11">Catalyzes the attachment of glutamate to tRNA(Glu) in a two-step reaction: glutamate is first activated by ATP to form Glu-AMP and then transferred to the acceptor end of tRNA(Glu).</text>
</comment>
<evidence type="ECO:0000259" key="13">
    <source>
        <dbReference type="Pfam" id="PF19269"/>
    </source>
</evidence>
<evidence type="ECO:0000313" key="14">
    <source>
        <dbReference type="EMBL" id="KJY62567.1"/>
    </source>
</evidence>
<feature type="short sequence motif" description="'HIGH' region" evidence="11">
    <location>
        <begin position="12"/>
        <end position="22"/>
    </location>
</feature>
<dbReference type="InterPro" id="IPR045462">
    <property type="entry name" value="aa-tRNA-synth_I_cd-bd"/>
</dbReference>
<keyword evidence="7 11" id="KW-0067">ATP-binding</keyword>
<dbReference type="PRINTS" id="PR00987">
    <property type="entry name" value="TRNASYNTHGLU"/>
</dbReference>
<dbReference type="CDD" id="cd00808">
    <property type="entry name" value="GluRS_core"/>
    <property type="match status" value="1"/>
</dbReference>
<dbReference type="InterPro" id="IPR000924">
    <property type="entry name" value="Glu/Gln-tRNA-synth"/>
</dbReference>
<comment type="subcellular location">
    <subcellularLocation>
        <location evidence="1 11">Cytoplasm</location>
    </subcellularLocation>
</comment>
<evidence type="ECO:0000313" key="15">
    <source>
        <dbReference type="Proteomes" id="UP000033558"/>
    </source>
</evidence>
<protein>
    <recommendedName>
        <fullName evidence="11">Glutamate--tRNA ligase</fullName>
        <ecNumber evidence="11">6.1.1.17</ecNumber>
    </recommendedName>
    <alternativeName>
        <fullName evidence="11">Glutamyl-tRNA synthetase</fullName>
        <shortName evidence="11">GluRS</shortName>
    </alternativeName>
</protein>
<dbReference type="InterPro" id="IPR049940">
    <property type="entry name" value="GluQ/Sye"/>
</dbReference>
<evidence type="ECO:0000256" key="11">
    <source>
        <dbReference type="HAMAP-Rule" id="MF_00022"/>
    </source>
</evidence>
<evidence type="ECO:0000256" key="7">
    <source>
        <dbReference type="ARBA" id="ARBA00022840"/>
    </source>
</evidence>
<dbReference type="GO" id="GO:0005524">
    <property type="term" value="F:ATP binding"/>
    <property type="evidence" value="ECO:0007669"/>
    <property type="project" value="UniProtKB-UniRule"/>
</dbReference>
<dbReference type="InterPro" id="IPR001412">
    <property type="entry name" value="aa-tRNA-synth_I_CS"/>
</dbReference>
<dbReference type="PATRIC" id="fig|1218492.5.peg.478"/>
<comment type="similarity">
    <text evidence="2 11">Belongs to the class-I aminoacyl-tRNA synthetase family. Glutamate--tRNA ligase type 1 subfamily.</text>
</comment>
<dbReference type="RefSeq" id="WP_046315693.1">
    <property type="nucleotide sequence ID" value="NZ_JAMBJK010000003.1"/>
</dbReference>
<proteinExistence type="inferred from homology"/>
<evidence type="ECO:0000256" key="1">
    <source>
        <dbReference type="ARBA" id="ARBA00004496"/>
    </source>
</evidence>
<dbReference type="Pfam" id="PF00749">
    <property type="entry name" value="tRNA-synt_1c"/>
    <property type="match status" value="1"/>
</dbReference>
<dbReference type="HAMAP" id="MF_00022">
    <property type="entry name" value="Glu_tRNA_synth_type1"/>
    <property type="match status" value="1"/>
</dbReference>
<keyword evidence="15" id="KW-1185">Reference proteome</keyword>
<reference evidence="14 15" key="1">
    <citation type="submission" date="2015-01" db="EMBL/GenBank/DDBJ databases">
        <title>Comparative genomics of the lactic acid bacteria isolated from the honey bee gut.</title>
        <authorList>
            <person name="Ellegaard K.M."/>
            <person name="Tamarit D."/>
            <person name="Javelind E."/>
            <person name="Olofsson T."/>
            <person name="Andersson S.G."/>
            <person name="Vasquez A."/>
        </authorList>
    </citation>
    <scope>NUCLEOTIDE SEQUENCE [LARGE SCALE GENOMIC DNA]</scope>
    <source>
        <strain evidence="14 15">Bin4</strain>
    </source>
</reference>
<dbReference type="InterPro" id="IPR008925">
    <property type="entry name" value="aa_tRNA-synth_I_cd-bd_sf"/>
</dbReference>
<dbReference type="PROSITE" id="PS00178">
    <property type="entry name" value="AA_TRNA_LIGASE_I"/>
    <property type="match status" value="1"/>
</dbReference>
<dbReference type="EC" id="6.1.1.17" evidence="11"/>
<evidence type="ECO:0000256" key="4">
    <source>
        <dbReference type="ARBA" id="ARBA00022490"/>
    </source>
</evidence>
<dbReference type="GO" id="GO:0000049">
    <property type="term" value="F:tRNA binding"/>
    <property type="evidence" value="ECO:0007669"/>
    <property type="project" value="InterPro"/>
</dbReference>
<evidence type="ECO:0000256" key="2">
    <source>
        <dbReference type="ARBA" id="ARBA00007894"/>
    </source>
</evidence>
<evidence type="ECO:0000256" key="6">
    <source>
        <dbReference type="ARBA" id="ARBA00022741"/>
    </source>
</evidence>
<dbReference type="GO" id="GO:0004818">
    <property type="term" value="F:glutamate-tRNA ligase activity"/>
    <property type="evidence" value="ECO:0007669"/>
    <property type="project" value="UniProtKB-UniRule"/>
</dbReference>
<dbReference type="Proteomes" id="UP000033558">
    <property type="component" value="Unassembled WGS sequence"/>
</dbReference>
<dbReference type="InterPro" id="IPR014729">
    <property type="entry name" value="Rossmann-like_a/b/a_fold"/>
</dbReference>
<dbReference type="PANTHER" id="PTHR43311:SF2">
    <property type="entry name" value="GLUTAMATE--TRNA LIGASE, MITOCHONDRIAL-RELATED"/>
    <property type="match status" value="1"/>
</dbReference>
<feature type="domain" description="Glutamyl/glutaminyl-tRNA synthetase class Ib catalytic" evidence="12">
    <location>
        <begin position="5"/>
        <end position="330"/>
    </location>
</feature>
<dbReference type="SUPFAM" id="SSF52374">
    <property type="entry name" value="Nucleotidylyl transferase"/>
    <property type="match status" value="1"/>
</dbReference>
<dbReference type="GO" id="GO:0008270">
    <property type="term" value="F:zinc ion binding"/>
    <property type="evidence" value="ECO:0007669"/>
    <property type="project" value="InterPro"/>
</dbReference>
<name>A0A0F4LUY1_9LACO</name>
<keyword evidence="8 11" id="KW-0648">Protein biosynthesis</keyword>
<dbReference type="GO" id="GO:0006424">
    <property type="term" value="P:glutamyl-tRNA aminoacylation"/>
    <property type="evidence" value="ECO:0007669"/>
    <property type="project" value="UniProtKB-UniRule"/>
</dbReference>
<dbReference type="OrthoDB" id="9807503at2"/>
<dbReference type="Gene3D" id="1.10.10.350">
    <property type="match status" value="1"/>
</dbReference>
<keyword evidence="9 11" id="KW-0030">Aminoacyl-tRNA synthetase</keyword>
<comment type="caution">
    <text evidence="14">The sequence shown here is derived from an EMBL/GenBank/DDBJ whole genome shotgun (WGS) entry which is preliminary data.</text>
</comment>
<evidence type="ECO:0000259" key="12">
    <source>
        <dbReference type="Pfam" id="PF00749"/>
    </source>
</evidence>
<dbReference type="InterPro" id="IPR033910">
    <property type="entry name" value="GluRS_core"/>
</dbReference>
<dbReference type="PANTHER" id="PTHR43311">
    <property type="entry name" value="GLUTAMATE--TRNA LIGASE"/>
    <property type="match status" value="1"/>
</dbReference>
<feature type="binding site" evidence="11">
    <location>
        <position position="262"/>
    </location>
    <ligand>
        <name>ATP</name>
        <dbReference type="ChEBI" id="CHEBI:30616"/>
    </ligand>
</feature>
<evidence type="ECO:0000256" key="9">
    <source>
        <dbReference type="ARBA" id="ARBA00023146"/>
    </source>
</evidence>
<evidence type="ECO:0000256" key="5">
    <source>
        <dbReference type="ARBA" id="ARBA00022598"/>
    </source>
</evidence>